<comment type="subcellular location">
    <subcellularLocation>
        <location evidence="1 7">Cytoplasm</location>
        <location evidence="1 7">Cytoskeleton</location>
    </subcellularLocation>
</comment>
<feature type="compositionally biased region" description="Low complexity" evidence="8">
    <location>
        <begin position="557"/>
        <end position="570"/>
    </location>
</feature>
<dbReference type="PROSITE" id="PS51491">
    <property type="entry name" value="TAU_MAP_2"/>
    <property type="match status" value="4"/>
</dbReference>
<feature type="compositionally biased region" description="Basic and acidic residues" evidence="8">
    <location>
        <begin position="572"/>
        <end position="581"/>
    </location>
</feature>
<comment type="caution">
    <text evidence="9">The sequence shown here is derived from an EMBL/GenBank/DDBJ whole genome shotgun (WGS) entry which is preliminary data.</text>
</comment>
<evidence type="ECO:0000256" key="5">
    <source>
        <dbReference type="ARBA" id="ARBA00022737"/>
    </source>
</evidence>
<dbReference type="InterPro" id="IPR027324">
    <property type="entry name" value="MAP2/MAP4/Tau"/>
</dbReference>
<evidence type="ECO:0000256" key="4">
    <source>
        <dbReference type="ARBA" id="ARBA00022701"/>
    </source>
</evidence>
<protein>
    <recommendedName>
        <fullName evidence="7">Microtubule-associated protein</fullName>
    </recommendedName>
</protein>
<reference evidence="9 10" key="1">
    <citation type="submission" date="2024-09" db="EMBL/GenBank/DDBJ databases">
        <title>A chromosome-level genome assembly of Gray's grenadier anchovy, Coilia grayii.</title>
        <authorList>
            <person name="Fu Z."/>
        </authorList>
    </citation>
    <scope>NUCLEOTIDE SEQUENCE [LARGE SCALE GENOMIC DNA]</scope>
    <source>
        <strain evidence="9">G4</strain>
        <tissue evidence="9">Muscle</tissue>
    </source>
</reference>
<evidence type="ECO:0000256" key="8">
    <source>
        <dbReference type="SAM" id="MobiDB-lite"/>
    </source>
</evidence>
<feature type="compositionally biased region" description="Low complexity" evidence="8">
    <location>
        <begin position="246"/>
        <end position="266"/>
    </location>
</feature>
<feature type="compositionally biased region" description="Polar residues" evidence="8">
    <location>
        <begin position="194"/>
        <end position="210"/>
    </location>
</feature>
<feature type="compositionally biased region" description="Basic and acidic residues" evidence="8">
    <location>
        <begin position="379"/>
        <end position="446"/>
    </location>
</feature>
<feature type="region of interest" description="Disordered" evidence="8">
    <location>
        <begin position="165"/>
        <end position="691"/>
    </location>
</feature>
<feature type="compositionally biased region" description="Low complexity" evidence="8">
    <location>
        <begin position="582"/>
        <end position="607"/>
    </location>
</feature>
<feature type="compositionally biased region" description="Low complexity" evidence="8">
    <location>
        <begin position="223"/>
        <end position="232"/>
    </location>
</feature>
<evidence type="ECO:0000313" key="10">
    <source>
        <dbReference type="Proteomes" id="UP001591681"/>
    </source>
</evidence>
<proteinExistence type="predicted"/>
<gene>
    <name evidence="9" type="ORF">ACEWY4_006816</name>
</gene>
<feature type="compositionally biased region" description="Low complexity" evidence="8">
    <location>
        <begin position="490"/>
        <end position="504"/>
    </location>
</feature>
<keyword evidence="5" id="KW-0677">Repeat</keyword>
<evidence type="ECO:0000313" key="9">
    <source>
        <dbReference type="EMBL" id="KAL2097609.1"/>
    </source>
</evidence>
<dbReference type="EMBL" id="JBHFQA010000006">
    <property type="protein sequence ID" value="KAL2097609.1"/>
    <property type="molecule type" value="Genomic_DNA"/>
</dbReference>
<dbReference type="AlphaFoldDB" id="A0ABD1KET4"/>
<feature type="region of interest" description="Disordered" evidence="8">
    <location>
        <begin position="736"/>
        <end position="849"/>
    </location>
</feature>
<dbReference type="PANTHER" id="PTHR11501">
    <property type="entry name" value="MICROTUBULE-ASSOCIATED PROTEIN"/>
    <property type="match status" value="1"/>
</dbReference>
<keyword evidence="10" id="KW-1185">Reference proteome</keyword>
<feature type="compositionally biased region" description="Low complexity" evidence="8">
    <location>
        <begin position="71"/>
        <end position="82"/>
    </location>
</feature>
<sequence>MSSQRSDYSEMCPASSAQGWDWHQGQAGNAMASATTEKHGQGLPVIAQGELKVSGCQGNRGGASLGSTGESPTSPLSSSSPSPASPWKPHPSIGTTSTGIVPETSLLLHPIQTLPLQSSHLPKPRDAASMVLTANPKAGQASTLAPPLGPNYCVIDVVADSQADLSDGTNRHDEDKSTAWPAGGEVTGARQMVRRTTSDSSRLTVPTSPQLPDKYPGKPAPVQEQQQQQQQQSAPKCSPTVEHKPFSAPSASFSPSSQTTSSPLQPQHNGSPLAPDTRHTVRGQAVPTAASFETSDSGQTKTVMNVKEDKVLKQEKADPFSKKNTDTFNTIEKMDKPEKMEKLDNLEKKEKDVATKKEDSVLKQEKADPLSKDSFNMLEKMDKPEKVEKLDNSEKKEQEVATKKIENGDKTQKNEKVIKDRKPDEMEKQDNKAEKQEKAEKQDNKATKGAAKSPTTNGNKDPISADKAKPAVGPPKTSAAKTRPNGLSTADNAAAPNHKAAAAKPADKKSPSPKVTNRSSGVKQTAASEAKVKTSENGTTQRPKANGGPAPRPKNGAPASAPSTRRSSATKAESKPGEAKKPSAPKTAAARPKTSPTTAADPASSETTSRRSRITKPPVPKQTVPEKKPPVPRAPRKPVSAPMPDLKNVRSKIGSTDNMKYQPGGGKVSAAQGRSDALAKGSLSKENSQSKVQIVHKKLDFSHVTSRCGSKDNIKHVPGGGNVQILNKKVDVSKVTSKCGSKDNIKHKPGGGDVKIESHKVNVKAKSKIGSLDNVGHEPGGGNGKAEGAKEKSGDSPPVPGASPSTTPASMAKENGVKDSTPMPMPVPSVGEGLRDPPQGMDKHITGTN</sequence>
<dbReference type="GO" id="GO:0005874">
    <property type="term" value="C:microtubule"/>
    <property type="evidence" value="ECO:0007669"/>
    <property type="project" value="UniProtKB-KW"/>
</dbReference>
<accession>A0ABD1KET4</accession>
<dbReference type="InterPro" id="IPR001084">
    <property type="entry name" value="MAP_tubulin-bd_rpt"/>
</dbReference>
<dbReference type="PANTHER" id="PTHR11501:SF16">
    <property type="entry name" value="MICROTUBULE-ASSOCIATED PROTEIN 4"/>
    <property type="match status" value="1"/>
</dbReference>
<keyword evidence="6 7" id="KW-0206">Cytoskeleton</keyword>
<evidence type="ECO:0000256" key="6">
    <source>
        <dbReference type="ARBA" id="ARBA00023212"/>
    </source>
</evidence>
<dbReference type="Proteomes" id="UP001591681">
    <property type="component" value="Unassembled WGS sequence"/>
</dbReference>
<keyword evidence="3" id="KW-0597">Phosphoprotein</keyword>
<feature type="compositionally biased region" description="Basic and acidic residues" evidence="8">
    <location>
        <begin position="332"/>
        <end position="371"/>
    </location>
</feature>
<evidence type="ECO:0000256" key="3">
    <source>
        <dbReference type="ARBA" id="ARBA00022553"/>
    </source>
</evidence>
<feature type="region of interest" description="Disordered" evidence="8">
    <location>
        <begin position="1"/>
        <end position="101"/>
    </location>
</feature>
<dbReference type="Pfam" id="PF00418">
    <property type="entry name" value="Tubulin-binding"/>
    <property type="match status" value="4"/>
</dbReference>
<feature type="compositionally biased region" description="Polar residues" evidence="8">
    <location>
        <begin position="291"/>
        <end position="303"/>
    </location>
</feature>
<keyword evidence="4 7" id="KW-0493">Microtubule</keyword>
<feature type="compositionally biased region" description="Basic and acidic residues" evidence="8">
    <location>
        <begin position="306"/>
        <end position="325"/>
    </location>
</feature>
<organism evidence="9 10">
    <name type="scientific">Coilia grayii</name>
    <name type="common">Gray's grenadier anchovy</name>
    <dbReference type="NCBI Taxonomy" id="363190"/>
    <lineage>
        <taxon>Eukaryota</taxon>
        <taxon>Metazoa</taxon>
        <taxon>Chordata</taxon>
        <taxon>Craniata</taxon>
        <taxon>Vertebrata</taxon>
        <taxon>Euteleostomi</taxon>
        <taxon>Actinopterygii</taxon>
        <taxon>Neopterygii</taxon>
        <taxon>Teleostei</taxon>
        <taxon>Clupei</taxon>
        <taxon>Clupeiformes</taxon>
        <taxon>Clupeoidei</taxon>
        <taxon>Engraulidae</taxon>
        <taxon>Coilinae</taxon>
        <taxon>Coilia</taxon>
    </lineage>
</organism>
<name>A0ABD1KET4_9TELE</name>
<feature type="compositionally biased region" description="Polar residues" evidence="8">
    <location>
        <begin position="515"/>
        <end position="527"/>
    </location>
</feature>
<evidence type="ECO:0000256" key="1">
    <source>
        <dbReference type="ARBA" id="ARBA00004245"/>
    </source>
</evidence>
<evidence type="ECO:0000256" key="2">
    <source>
        <dbReference type="ARBA" id="ARBA00022490"/>
    </source>
</evidence>
<evidence type="ECO:0000256" key="7">
    <source>
        <dbReference type="RuleBase" id="RU000686"/>
    </source>
</evidence>
<keyword evidence="2 7" id="KW-0963">Cytoplasm</keyword>
<dbReference type="PROSITE" id="PS00229">
    <property type="entry name" value="TAU_MAP_1"/>
    <property type="match status" value="1"/>
</dbReference>